<evidence type="ECO:0000313" key="4">
    <source>
        <dbReference type="Proteomes" id="UP000318571"/>
    </source>
</evidence>
<evidence type="ECO:0000313" key="3">
    <source>
        <dbReference type="EMBL" id="TRY67182.1"/>
    </source>
</evidence>
<evidence type="ECO:0000256" key="2">
    <source>
        <dbReference type="SAM" id="Phobius"/>
    </source>
</evidence>
<dbReference type="AlphaFoldDB" id="A0A553NP17"/>
<reference evidence="3 4" key="1">
    <citation type="journal article" date="2018" name="Nat. Ecol. Evol.">
        <title>Genomic signatures of mitonuclear coevolution across populations of Tigriopus californicus.</title>
        <authorList>
            <person name="Barreto F.S."/>
            <person name="Watson E.T."/>
            <person name="Lima T.G."/>
            <person name="Willett C.S."/>
            <person name="Edmands S."/>
            <person name="Li W."/>
            <person name="Burton R.S."/>
        </authorList>
    </citation>
    <scope>NUCLEOTIDE SEQUENCE [LARGE SCALE GENOMIC DNA]</scope>
    <source>
        <strain evidence="3 4">San Diego</strain>
    </source>
</reference>
<dbReference type="EMBL" id="VCGU01000011">
    <property type="protein sequence ID" value="TRY67182.1"/>
    <property type="molecule type" value="Genomic_DNA"/>
</dbReference>
<keyword evidence="2" id="KW-0812">Transmembrane</keyword>
<gene>
    <name evidence="3" type="ORF">TCAL_02287</name>
</gene>
<keyword evidence="2" id="KW-1133">Transmembrane helix</keyword>
<feature type="transmembrane region" description="Helical" evidence="2">
    <location>
        <begin position="133"/>
        <end position="151"/>
    </location>
</feature>
<proteinExistence type="predicted"/>
<comment type="caution">
    <text evidence="3">The sequence shown here is derived from an EMBL/GenBank/DDBJ whole genome shotgun (WGS) entry which is preliminary data.</text>
</comment>
<organism evidence="3 4">
    <name type="scientific">Tigriopus californicus</name>
    <name type="common">Marine copepod</name>
    <dbReference type="NCBI Taxonomy" id="6832"/>
    <lineage>
        <taxon>Eukaryota</taxon>
        <taxon>Metazoa</taxon>
        <taxon>Ecdysozoa</taxon>
        <taxon>Arthropoda</taxon>
        <taxon>Crustacea</taxon>
        <taxon>Multicrustacea</taxon>
        <taxon>Hexanauplia</taxon>
        <taxon>Copepoda</taxon>
        <taxon>Harpacticoida</taxon>
        <taxon>Harpacticidae</taxon>
        <taxon>Tigriopus</taxon>
    </lineage>
</organism>
<evidence type="ECO:0000256" key="1">
    <source>
        <dbReference type="SAM" id="MobiDB-lite"/>
    </source>
</evidence>
<accession>A0A553NP17</accession>
<feature type="compositionally biased region" description="Acidic residues" evidence="1">
    <location>
        <begin position="233"/>
        <end position="243"/>
    </location>
</feature>
<protein>
    <submittedName>
        <fullName evidence="3">Uncharacterized protein</fullName>
    </submittedName>
</protein>
<name>A0A553NP17_TIGCA</name>
<dbReference type="Proteomes" id="UP000318571">
    <property type="component" value="Chromosome 4"/>
</dbReference>
<keyword evidence="2" id="KW-0472">Membrane</keyword>
<feature type="compositionally biased region" description="Low complexity" evidence="1">
    <location>
        <begin position="210"/>
        <end position="221"/>
    </location>
</feature>
<feature type="region of interest" description="Disordered" evidence="1">
    <location>
        <begin position="186"/>
        <end position="269"/>
    </location>
</feature>
<sequence length="290" mass="31648">MKIIPNIITWLNVHQLGTNMSANITPPPNSSLGVSSTLDAFHSVTSTTAPPDTLVKICLLWTVLHRTVSLPPACKGVISEDKISELRTKGDFGNMLSNINYDEKASRKLFETKQKADREQSIRYHYQYSSRSLSVIGVLGGIVLILMLVAMSTCIKNRRQLLVDNDSPGHERFARQILIDHIRHLSSSRRTPSASAQNDTPPAYEDVVKPSSSSSNASGSEPSPPYRLTENGNGDEDDDDDDNSQPPSYIEALEQNVSQNPGGTSGDHVVQIELGQSDGASSLQRHAQTV</sequence>
<keyword evidence="4" id="KW-1185">Reference proteome</keyword>
<feature type="compositionally biased region" description="Polar residues" evidence="1">
    <location>
        <begin position="188"/>
        <end position="200"/>
    </location>
</feature>